<dbReference type="InterPro" id="IPR001412">
    <property type="entry name" value="aa-tRNA-synth_I_CS"/>
</dbReference>
<evidence type="ECO:0000256" key="5">
    <source>
        <dbReference type="ARBA" id="ARBA00022801"/>
    </source>
</evidence>
<sequence length="987" mass="114038">MVIYNYIIMEKYNFKKLEDKWQKKWERSSYGKAVDFDNKPKHYNLVEFPYPSGAGLHVGHCMGYGASDAFSRMKRMQGFNVMYPMGWDAFGLPTENYAIKTGRKPKDVTAENIKVFKKQMKRLAYSFDWDREIDTTDPEYYKWTQWIFLQFYKHAVVEGKLIEVEDDDQITPRLAYQAEMPINWCPSCKIGLANEEVIAGKCERCGAGTERKMQKQWMLRITEYADRLIDDLKTVDYLPQIATQQINWIGRSEGAEIDFRIQNTEYSLKVFTTRADTLYGATFMVVAPEHIIIPNLESRIRNYEEVKEYINNAKKKSDLERTDLAKEKTGVEIKGVKAINPINGAEIPIFIADYILASYGTGAIMAVPAHDERDYEFAKKYDIPIMEVIIPTVTDKHDPPKEGVETIFRNAIQAIVINRKSNKVLMLKWKKFPWTTFVTGGIDGKEDKITAAKREVLEETGYKGINFIKYLGGPVESNFYANHKGVNRKAHFWGMVFEIENNDKDEISDEEKEIHDVEWMTWEEIEKDKNIKCAEYEIWLERLKNDNQLFTDCGVLINSGEFDGMSSKEAENAIIKKLEKDNAGKSTVNYKLRDWIFSRQHYWGEPIPIIHCEKCGTLPIDEKELPVILPDVEDYQPTNTGESPLSNIDSWVNIKCPKCGEDAKRETDTMPNWAGSSWYYAAYITRGNSKSEYRNPKEDENLFSKYKKELKYWLPVDLYNGGMEHTTLHLLYSRFWHKFLYDLGCFTTPEPYKKRIAHGIILGADNRKMSKSFGNVINPDEIIDKYGADTLRAYIMFIGPYDQESAWNMNGVSGVYRFIAKVWANIGKAKENVDDELGRALHKTIKGVSDDIECYSMNTYIAKLMEFNNLMTQKDAINYETLKIYAKLLSPAIPHLSEELWEIVGEKGSIFESNWPDFDQKLIEEEDLVIVIQINGKVRDRLTVKSDISNAELKTLALNSDTIQHWLCGSKPKKIIVVPKKLVSIVI</sequence>
<dbReference type="Gene3D" id="3.10.20.590">
    <property type="match status" value="1"/>
</dbReference>
<comment type="caution">
    <text evidence="12">The sequence shown here is derived from an EMBL/GenBank/DDBJ whole genome shotgun (WGS) entry which is preliminary data.</text>
</comment>
<dbReference type="InterPro" id="IPR015413">
    <property type="entry name" value="Methionyl/Leucyl_tRNA_Synth"/>
</dbReference>
<evidence type="ECO:0000256" key="4">
    <source>
        <dbReference type="ARBA" id="ARBA00022741"/>
    </source>
</evidence>
<dbReference type="HAMAP" id="MF_00049_B">
    <property type="entry name" value="Leu_tRNA_synth_B"/>
    <property type="match status" value="1"/>
</dbReference>
<gene>
    <name evidence="10" type="primary">leuS</name>
    <name evidence="12" type="ORF">A2215_04100</name>
</gene>
<dbReference type="SUPFAM" id="SSF52374">
    <property type="entry name" value="Nucleotidylyl transferase"/>
    <property type="match status" value="1"/>
</dbReference>
<protein>
    <recommendedName>
        <fullName evidence="10">Leucine--tRNA ligase</fullName>
        <ecNumber evidence="10">6.1.1.4</ecNumber>
    </recommendedName>
    <alternativeName>
        <fullName evidence="10">Leucyl-tRNA synthetase</fullName>
        <shortName evidence="10">LeuRS</shortName>
    </alternativeName>
</protein>
<dbReference type="GO" id="GO:0002161">
    <property type="term" value="F:aminoacyl-tRNA deacylase activity"/>
    <property type="evidence" value="ECO:0007669"/>
    <property type="project" value="InterPro"/>
</dbReference>
<dbReference type="GO" id="GO:0005524">
    <property type="term" value="F:ATP binding"/>
    <property type="evidence" value="ECO:0007669"/>
    <property type="project" value="UniProtKB-UniRule"/>
</dbReference>
<evidence type="ECO:0000256" key="7">
    <source>
        <dbReference type="ARBA" id="ARBA00022917"/>
    </source>
</evidence>
<keyword evidence="5" id="KW-0378">Hydrolase</keyword>
<dbReference type="InterPro" id="IPR020084">
    <property type="entry name" value="NUDIX_hydrolase_CS"/>
</dbReference>
<keyword evidence="6 10" id="KW-0067">ATP-binding</keyword>
<dbReference type="InterPro" id="IPR002300">
    <property type="entry name" value="aa-tRNA-synth_Ia"/>
</dbReference>
<dbReference type="Pfam" id="PF00133">
    <property type="entry name" value="tRNA-synt_1"/>
    <property type="match status" value="1"/>
</dbReference>
<name>A0A1F5EF02_9BACT</name>
<proteinExistence type="inferred from homology"/>
<reference evidence="12 13" key="1">
    <citation type="journal article" date="2016" name="Nat. Commun.">
        <title>Thousands of microbial genomes shed light on interconnected biogeochemical processes in an aquifer system.</title>
        <authorList>
            <person name="Anantharaman K."/>
            <person name="Brown C.T."/>
            <person name="Hug L.A."/>
            <person name="Sharon I."/>
            <person name="Castelle C.J."/>
            <person name="Probst A.J."/>
            <person name="Thomas B.C."/>
            <person name="Singh A."/>
            <person name="Wilkins M.J."/>
            <person name="Karaoz U."/>
            <person name="Brodie E.L."/>
            <person name="Williams K.H."/>
            <person name="Hubbard S.S."/>
            <person name="Banfield J.F."/>
        </authorList>
    </citation>
    <scope>NUCLEOTIDE SEQUENCE [LARGE SCALE GENOMIC DNA]</scope>
</reference>
<evidence type="ECO:0000256" key="9">
    <source>
        <dbReference type="ARBA" id="ARBA00047469"/>
    </source>
</evidence>
<dbReference type="InterPro" id="IPR025709">
    <property type="entry name" value="Leu_tRNA-synth_edit"/>
</dbReference>
<dbReference type="Pfam" id="PF00293">
    <property type="entry name" value="NUDIX"/>
    <property type="match status" value="1"/>
</dbReference>
<keyword evidence="3 10" id="KW-0436">Ligase</keyword>
<dbReference type="PRINTS" id="PR00985">
    <property type="entry name" value="TRNASYNTHLEU"/>
</dbReference>
<dbReference type="FunFam" id="3.40.50.620:FF:000056">
    <property type="entry name" value="Leucine--tRNA ligase"/>
    <property type="match status" value="1"/>
</dbReference>
<evidence type="ECO:0000313" key="12">
    <source>
        <dbReference type="EMBL" id="OGD65951.1"/>
    </source>
</evidence>
<evidence type="ECO:0000256" key="1">
    <source>
        <dbReference type="ARBA" id="ARBA00005594"/>
    </source>
</evidence>
<dbReference type="InterPro" id="IPR014729">
    <property type="entry name" value="Rossmann-like_a/b/a_fold"/>
</dbReference>
<dbReference type="Proteomes" id="UP000178583">
    <property type="component" value="Unassembled WGS sequence"/>
</dbReference>
<dbReference type="InterPro" id="IPR000086">
    <property type="entry name" value="NUDIX_hydrolase_dom"/>
</dbReference>
<dbReference type="GO" id="GO:0006429">
    <property type="term" value="P:leucyl-tRNA aminoacylation"/>
    <property type="evidence" value="ECO:0007669"/>
    <property type="project" value="UniProtKB-UniRule"/>
</dbReference>
<dbReference type="Pfam" id="PF09334">
    <property type="entry name" value="tRNA-synt_1g"/>
    <property type="match status" value="1"/>
</dbReference>
<evidence type="ECO:0000256" key="6">
    <source>
        <dbReference type="ARBA" id="ARBA00022840"/>
    </source>
</evidence>
<feature type="short sequence motif" description="'KMSKS' region" evidence="10">
    <location>
        <begin position="768"/>
        <end position="772"/>
    </location>
</feature>
<evidence type="ECO:0000313" key="13">
    <source>
        <dbReference type="Proteomes" id="UP000178583"/>
    </source>
</evidence>
<dbReference type="PROSITE" id="PS00178">
    <property type="entry name" value="AA_TRNA_LIGASE_I"/>
    <property type="match status" value="1"/>
</dbReference>
<feature type="domain" description="Nudix hydrolase" evidence="11">
    <location>
        <begin position="407"/>
        <end position="546"/>
    </location>
</feature>
<dbReference type="FunFam" id="1.10.730.10:FF:000002">
    <property type="entry name" value="Leucine--tRNA ligase"/>
    <property type="match status" value="1"/>
</dbReference>
<dbReference type="Pfam" id="PF08264">
    <property type="entry name" value="Anticodon_1"/>
    <property type="match status" value="1"/>
</dbReference>
<evidence type="ECO:0000256" key="3">
    <source>
        <dbReference type="ARBA" id="ARBA00022598"/>
    </source>
</evidence>
<comment type="catalytic activity">
    <reaction evidence="9 10">
        <text>tRNA(Leu) + L-leucine + ATP = L-leucyl-tRNA(Leu) + AMP + diphosphate</text>
        <dbReference type="Rhea" id="RHEA:11688"/>
        <dbReference type="Rhea" id="RHEA-COMP:9613"/>
        <dbReference type="Rhea" id="RHEA-COMP:9622"/>
        <dbReference type="ChEBI" id="CHEBI:30616"/>
        <dbReference type="ChEBI" id="CHEBI:33019"/>
        <dbReference type="ChEBI" id="CHEBI:57427"/>
        <dbReference type="ChEBI" id="CHEBI:78442"/>
        <dbReference type="ChEBI" id="CHEBI:78494"/>
        <dbReference type="ChEBI" id="CHEBI:456215"/>
        <dbReference type="EC" id="6.1.1.4"/>
    </reaction>
</comment>
<dbReference type="InterPro" id="IPR015797">
    <property type="entry name" value="NUDIX_hydrolase-like_dom_sf"/>
</dbReference>
<dbReference type="GO" id="GO:0005829">
    <property type="term" value="C:cytosol"/>
    <property type="evidence" value="ECO:0007669"/>
    <property type="project" value="TreeGrafter"/>
</dbReference>
<accession>A0A1F5EF02</accession>
<evidence type="ECO:0000259" key="11">
    <source>
        <dbReference type="PROSITE" id="PS51462"/>
    </source>
</evidence>
<comment type="subcellular location">
    <subcellularLocation>
        <location evidence="10">Cytoplasm</location>
    </subcellularLocation>
</comment>
<dbReference type="AlphaFoldDB" id="A0A1F5EF02"/>
<organism evidence="12 13">
    <name type="scientific">Candidatus Berkelbacteria bacterium RIFOXYA2_FULL_43_10</name>
    <dbReference type="NCBI Taxonomy" id="1797472"/>
    <lineage>
        <taxon>Bacteria</taxon>
        <taxon>Candidatus Berkelbacteria</taxon>
    </lineage>
</organism>
<comment type="similarity">
    <text evidence="1 10">Belongs to the class-I aminoacyl-tRNA synthetase family.</text>
</comment>
<evidence type="ECO:0000256" key="10">
    <source>
        <dbReference type="HAMAP-Rule" id="MF_00049"/>
    </source>
</evidence>
<dbReference type="InterPro" id="IPR009080">
    <property type="entry name" value="tRNAsynth_Ia_anticodon-bd"/>
</dbReference>
<dbReference type="InterPro" id="IPR013155">
    <property type="entry name" value="M/V/L/I-tRNA-synth_anticd-bd"/>
</dbReference>
<dbReference type="STRING" id="1797472.A2215_04100"/>
<dbReference type="SUPFAM" id="SSF55811">
    <property type="entry name" value="Nudix"/>
    <property type="match status" value="1"/>
</dbReference>
<keyword evidence="2 10" id="KW-0963">Cytoplasm</keyword>
<dbReference type="PROSITE" id="PS51462">
    <property type="entry name" value="NUDIX"/>
    <property type="match status" value="1"/>
</dbReference>
<comment type="caution">
    <text evidence="10">Lacks conserved residue(s) required for the propagation of feature annotation.</text>
</comment>
<dbReference type="EMBL" id="MEZY01000002">
    <property type="protein sequence ID" value="OGD65951.1"/>
    <property type="molecule type" value="Genomic_DNA"/>
</dbReference>
<dbReference type="Gene3D" id="3.40.50.620">
    <property type="entry name" value="HUPs"/>
    <property type="match status" value="2"/>
</dbReference>
<evidence type="ECO:0000256" key="8">
    <source>
        <dbReference type="ARBA" id="ARBA00023146"/>
    </source>
</evidence>
<dbReference type="Gene3D" id="3.90.740.10">
    <property type="entry name" value="Valyl/Leucyl/Isoleucyl-tRNA synthetase, editing domain"/>
    <property type="match status" value="1"/>
</dbReference>
<dbReference type="CDD" id="cd02883">
    <property type="entry name" value="NUDIX_Hydrolase"/>
    <property type="match status" value="1"/>
</dbReference>
<dbReference type="FunFam" id="3.40.50.620:FF:000060">
    <property type="entry name" value="Leucine--tRNA ligase"/>
    <property type="match status" value="1"/>
</dbReference>
<dbReference type="GO" id="GO:0004823">
    <property type="term" value="F:leucine-tRNA ligase activity"/>
    <property type="evidence" value="ECO:0007669"/>
    <property type="project" value="UniProtKB-UniRule"/>
</dbReference>
<dbReference type="Gene3D" id="1.10.730.10">
    <property type="entry name" value="Isoleucyl-tRNA Synthetase, Domain 1"/>
    <property type="match status" value="1"/>
</dbReference>
<dbReference type="SUPFAM" id="SSF50677">
    <property type="entry name" value="ValRS/IleRS/LeuRS editing domain"/>
    <property type="match status" value="1"/>
</dbReference>
<dbReference type="Pfam" id="PF13603">
    <property type="entry name" value="tRNA-synt_1_2"/>
    <property type="match status" value="1"/>
</dbReference>
<keyword evidence="4 10" id="KW-0547">Nucleotide-binding</keyword>
<dbReference type="InterPro" id="IPR009008">
    <property type="entry name" value="Val/Leu/Ile-tRNA-synth_edit"/>
</dbReference>
<evidence type="ECO:0000256" key="2">
    <source>
        <dbReference type="ARBA" id="ARBA00022490"/>
    </source>
</evidence>
<dbReference type="SUPFAM" id="SSF47323">
    <property type="entry name" value="Anticodon-binding domain of a subclass of class I aminoacyl-tRNA synthetases"/>
    <property type="match status" value="1"/>
</dbReference>
<dbReference type="PANTHER" id="PTHR43740">
    <property type="entry name" value="LEUCYL-TRNA SYNTHETASE"/>
    <property type="match status" value="1"/>
</dbReference>
<dbReference type="EC" id="6.1.1.4" evidence="10"/>
<feature type="binding site" evidence="10">
    <location>
        <position position="771"/>
    </location>
    <ligand>
        <name>ATP</name>
        <dbReference type="ChEBI" id="CHEBI:30616"/>
    </ligand>
</feature>
<dbReference type="PANTHER" id="PTHR43740:SF2">
    <property type="entry name" value="LEUCINE--TRNA LIGASE, MITOCHONDRIAL"/>
    <property type="match status" value="1"/>
</dbReference>
<keyword evidence="8 10" id="KW-0030">Aminoacyl-tRNA synthetase</keyword>
<dbReference type="PROSITE" id="PS00893">
    <property type="entry name" value="NUDIX_BOX"/>
    <property type="match status" value="1"/>
</dbReference>
<keyword evidence="7 10" id="KW-0648">Protein biosynthesis</keyword>
<dbReference type="CDD" id="cd07958">
    <property type="entry name" value="Anticodon_Ia_Leu_BEm"/>
    <property type="match status" value="1"/>
</dbReference>
<dbReference type="InterPro" id="IPR002302">
    <property type="entry name" value="Leu-tRNA-ligase"/>
</dbReference>